<keyword evidence="7" id="KW-0676">Redox-active center</keyword>
<reference evidence="13 14" key="2">
    <citation type="submission" date="2018-06" db="EMBL/GenBank/DDBJ databases">
        <title>Metagenomic assembly of (sub)arctic Cyanobacteria and their associated microbiome from non-axenic cultures.</title>
        <authorList>
            <person name="Baurain D."/>
        </authorList>
    </citation>
    <scope>NUCLEOTIDE SEQUENCE [LARGE SCALE GENOMIC DNA]</scope>
    <source>
        <strain evidence="13">ULC027bin1</strain>
    </source>
</reference>
<dbReference type="InterPro" id="IPR050924">
    <property type="entry name" value="Peroxiredoxin_BCP/PrxQ"/>
</dbReference>
<dbReference type="PANTHER" id="PTHR42801">
    <property type="entry name" value="THIOREDOXIN-DEPENDENT PEROXIDE REDUCTASE"/>
    <property type="match status" value="1"/>
</dbReference>
<evidence type="ECO:0000256" key="3">
    <source>
        <dbReference type="ARBA" id="ARBA00022559"/>
    </source>
</evidence>
<dbReference type="InterPro" id="IPR013766">
    <property type="entry name" value="Thioredoxin_domain"/>
</dbReference>
<gene>
    <name evidence="13" type="ORF">DCF15_15175</name>
</gene>
<keyword evidence="6" id="KW-1015">Disulfide bond</keyword>
<dbReference type="AlphaFoldDB" id="A0A2W4X1S2"/>
<name>A0A2W4X1S2_9CYAN</name>
<evidence type="ECO:0000256" key="4">
    <source>
        <dbReference type="ARBA" id="ARBA00022862"/>
    </source>
</evidence>
<evidence type="ECO:0000256" key="10">
    <source>
        <dbReference type="ARBA" id="ARBA00041373"/>
    </source>
</evidence>
<evidence type="ECO:0000256" key="6">
    <source>
        <dbReference type="ARBA" id="ARBA00023157"/>
    </source>
</evidence>
<dbReference type="CDD" id="cd03017">
    <property type="entry name" value="PRX_BCP"/>
    <property type="match status" value="1"/>
</dbReference>
<dbReference type="Gene3D" id="3.40.30.10">
    <property type="entry name" value="Glutaredoxin"/>
    <property type="match status" value="1"/>
</dbReference>
<organism evidence="13 14">
    <name type="scientific">Phormidesmis priestleyi</name>
    <dbReference type="NCBI Taxonomy" id="268141"/>
    <lineage>
        <taxon>Bacteria</taxon>
        <taxon>Bacillati</taxon>
        <taxon>Cyanobacteriota</taxon>
        <taxon>Cyanophyceae</taxon>
        <taxon>Leptolyngbyales</taxon>
        <taxon>Leptolyngbyaceae</taxon>
        <taxon>Phormidesmis</taxon>
    </lineage>
</organism>
<evidence type="ECO:0000259" key="12">
    <source>
        <dbReference type="PROSITE" id="PS51352"/>
    </source>
</evidence>
<comment type="similarity">
    <text evidence="9">Belongs to the peroxiredoxin family. BCP/PrxQ subfamily.</text>
</comment>
<evidence type="ECO:0000256" key="11">
    <source>
        <dbReference type="ARBA" id="ARBA00049091"/>
    </source>
</evidence>
<feature type="domain" description="Thioredoxin" evidence="12">
    <location>
        <begin position="47"/>
        <end position="197"/>
    </location>
</feature>
<comment type="catalytic activity">
    <reaction evidence="11">
        <text>a hydroperoxide + [thioredoxin]-dithiol = an alcohol + [thioredoxin]-disulfide + H2O</text>
        <dbReference type="Rhea" id="RHEA:62620"/>
        <dbReference type="Rhea" id="RHEA-COMP:10698"/>
        <dbReference type="Rhea" id="RHEA-COMP:10700"/>
        <dbReference type="ChEBI" id="CHEBI:15377"/>
        <dbReference type="ChEBI" id="CHEBI:29950"/>
        <dbReference type="ChEBI" id="CHEBI:30879"/>
        <dbReference type="ChEBI" id="CHEBI:35924"/>
        <dbReference type="ChEBI" id="CHEBI:50058"/>
        <dbReference type="EC" id="1.11.1.24"/>
    </reaction>
</comment>
<evidence type="ECO:0000313" key="13">
    <source>
        <dbReference type="EMBL" id="PZO51136.1"/>
    </source>
</evidence>
<dbReference type="InterPro" id="IPR000866">
    <property type="entry name" value="AhpC/TSA"/>
</dbReference>
<dbReference type="PROSITE" id="PS51352">
    <property type="entry name" value="THIOREDOXIN_2"/>
    <property type="match status" value="1"/>
</dbReference>
<comment type="caution">
    <text evidence="13">The sequence shown here is derived from an EMBL/GenBank/DDBJ whole genome shotgun (WGS) entry which is preliminary data.</text>
</comment>
<dbReference type="InterPro" id="IPR036249">
    <property type="entry name" value="Thioredoxin-like_sf"/>
</dbReference>
<evidence type="ECO:0000256" key="1">
    <source>
        <dbReference type="ARBA" id="ARBA00003330"/>
    </source>
</evidence>
<evidence type="ECO:0000256" key="8">
    <source>
        <dbReference type="ARBA" id="ARBA00032824"/>
    </source>
</evidence>
<dbReference type="GO" id="GO:0045454">
    <property type="term" value="P:cell redox homeostasis"/>
    <property type="evidence" value="ECO:0007669"/>
    <property type="project" value="TreeGrafter"/>
</dbReference>
<dbReference type="PANTHER" id="PTHR42801:SF4">
    <property type="entry name" value="AHPC_TSA FAMILY PROTEIN"/>
    <property type="match status" value="1"/>
</dbReference>
<reference evidence="14" key="1">
    <citation type="submission" date="2018-04" db="EMBL/GenBank/DDBJ databases">
        <authorList>
            <person name="Cornet L."/>
        </authorList>
    </citation>
    <scope>NUCLEOTIDE SEQUENCE [LARGE SCALE GENOMIC DNA]</scope>
</reference>
<dbReference type="EMBL" id="QBMP01000175">
    <property type="protein sequence ID" value="PZO51136.1"/>
    <property type="molecule type" value="Genomic_DNA"/>
</dbReference>
<protein>
    <recommendedName>
        <fullName evidence="2">thioredoxin-dependent peroxiredoxin</fullName>
        <ecNumber evidence="2">1.11.1.24</ecNumber>
    </recommendedName>
    <alternativeName>
        <fullName evidence="10">Bacterioferritin comigratory protein</fullName>
    </alternativeName>
    <alternativeName>
        <fullName evidence="8">Thioredoxin peroxidase</fullName>
    </alternativeName>
</protein>
<evidence type="ECO:0000256" key="7">
    <source>
        <dbReference type="ARBA" id="ARBA00023284"/>
    </source>
</evidence>
<dbReference type="Pfam" id="PF00578">
    <property type="entry name" value="AhpC-TSA"/>
    <property type="match status" value="1"/>
</dbReference>
<evidence type="ECO:0000256" key="2">
    <source>
        <dbReference type="ARBA" id="ARBA00013017"/>
    </source>
</evidence>
<keyword evidence="3" id="KW-0575">Peroxidase</keyword>
<sequence length="198" mass="21851">MPWRVPGRITRQKFLANCLSALVVFGATVIPLMLPTPAAYAMGGEQPTIDQPAPTFALPTNSDDSGDEGEISLADYLGQWVVLYFYPRDFTAGCTLEAQRFQRDLPEYQARNAQVIGVSADDVESHAAFCDAEALVFPLLSDPDGQVSRAYGSWMKPMSMRHTYLIDPDGILKERFLGVRPAIHSQEVLARLDELQAS</sequence>
<dbReference type="Proteomes" id="UP000249794">
    <property type="component" value="Unassembled WGS sequence"/>
</dbReference>
<accession>A0A2W4X1S2</accession>
<comment type="function">
    <text evidence="1">Thiol-specific peroxidase that catalyzes the reduction of hydrogen peroxide and organic hydroperoxides to water and alcohols, respectively. Plays a role in cell protection against oxidative stress by detoxifying peroxides and as sensor of hydrogen peroxide-mediated signaling events.</text>
</comment>
<evidence type="ECO:0000256" key="5">
    <source>
        <dbReference type="ARBA" id="ARBA00023002"/>
    </source>
</evidence>
<dbReference type="EC" id="1.11.1.24" evidence="2"/>
<dbReference type="SUPFAM" id="SSF52833">
    <property type="entry name" value="Thioredoxin-like"/>
    <property type="match status" value="1"/>
</dbReference>
<dbReference type="GO" id="GO:0005737">
    <property type="term" value="C:cytoplasm"/>
    <property type="evidence" value="ECO:0007669"/>
    <property type="project" value="TreeGrafter"/>
</dbReference>
<proteinExistence type="inferred from homology"/>
<evidence type="ECO:0000313" key="14">
    <source>
        <dbReference type="Proteomes" id="UP000249794"/>
    </source>
</evidence>
<keyword evidence="5" id="KW-0560">Oxidoreductase</keyword>
<evidence type="ECO:0000256" key="9">
    <source>
        <dbReference type="ARBA" id="ARBA00038489"/>
    </source>
</evidence>
<dbReference type="GO" id="GO:0034599">
    <property type="term" value="P:cellular response to oxidative stress"/>
    <property type="evidence" value="ECO:0007669"/>
    <property type="project" value="TreeGrafter"/>
</dbReference>
<keyword evidence="4" id="KW-0049">Antioxidant</keyword>
<dbReference type="GO" id="GO:0008379">
    <property type="term" value="F:thioredoxin peroxidase activity"/>
    <property type="evidence" value="ECO:0007669"/>
    <property type="project" value="TreeGrafter"/>
</dbReference>